<reference evidence="2" key="2">
    <citation type="submission" date="2025-08" db="UniProtKB">
        <authorList>
            <consortium name="EnsemblFungi"/>
        </authorList>
    </citation>
    <scope>IDENTIFICATION</scope>
    <source>
        <strain evidence="2">4287 / CBS 123668 / FGSC 9935 / NRRL 34936</strain>
    </source>
</reference>
<dbReference type="EnsemblFungi" id="FOXG_02560T0">
    <property type="protein sequence ID" value="FOXG_02560P0"/>
    <property type="gene ID" value="FOXG_02560"/>
</dbReference>
<organism evidence="2 3">
    <name type="scientific">Fusarium oxysporum (strain Fo5176)</name>
    <name type="common">Fusarium vascular wilt</name>
    <dbReference type="NCBI Taxonomy" id="660025"/>
    <lineage>
        <taxon>Eukaryota</taxon>
        <taxon>Fungi</taxon>
        <taxon>Dikarya</taxon>
        <taxon>Ascomycota</taxon>
        <taxon>Pezizomycotina</taxon>
        <taxon>Sordariomycetes</taxon>
        <taxon>Hypocreomycetidae</taxon>
        <taxon>Hypocreales</taxon>
        <taxon>Nectriaceae</taxon>
        <taxon>Fusarium</taxon>
        <taxon>Fusarium oxysporum species complex</taxon>
    </lineage>
</organism>
<dbReference type="Proteomes" id="UP000002489">
    <property type="component" value="Unassembled WGS sequence"/>
</dbReference>
<dbReference type="AlphaFoldDB" id="A0A0D2XF71"/>
<sequence>MIPLIQLLGLIPLIQLPGLIPHQSPALPMRNNCGSLGRPICTYETRNTKDEKGYSSAIDMAAIIEAVLREVYGPSKVSRHFITTMTQEHRSWATRMASGLKADGLEGVELVQGSEYVPTLASSNMKQSYYWSIMLLTRPVLLDRAATHAMRGGVSDNSYRDQQGAPPPSHADTALVYASVDSAVSLPLQIWTTFSRCNQI</sequence>
<proteinExistence type="predicted"/>
<evidence type="ECO:0000313" key="2">
    <source>
        <dbReference type="EnsemblFungi" id="FOXG_02560P0"/>
    </source>
</evidence>
<feature type="region of interest" description="Disordered" evidence="1">
    <location>
        <begin position="152"/>
        <end position="172"/>
    </location>
</feature>
<protein>
    <submittedName>
        <fullName evidence="2">Uncharacterized protein</fullName>
    </submittedName>
</protein>
<evidence type="ECO:0000256" key="1">
    <source>
        <dbReference type="SAM" id="MobiDB-lite"/>
    </source>
</evidence>
<evidence type="ECO:0000313" key="3">
    <source>
        <dbReference type="Proteomes" id="UP000002489"/>
    </source>
</evidence>
<reference evidence="3" key="1">
    <citation type="journal article" date="2012" name="Mol. Plant Microbe Interact.">
        <title>A highly conserved effector in Fusarium oxysporum is required for full virulence on Arabidopsis.</title>
        <authorList>
            <person name="Thatcher L.F."/>
            <person name="Gardiner D.M."/>
            <person name="Kazan K."/>
            <person name="Manners J."/>
        </authorList>
    </citation>
    <scope>NUCLEOTIDE SEQUENCE [LARGE SCALE GENOMIC DNA]</scope>
    <source>
        <strain evidence="3">Fo5176</strain>
    </source>
</reference>
<dbReference type="STRING" id="426428.A0A0D2XF71"/>
<name>A0A0D2XF71_FUSOF</name>
<accession>A0A0D2XF71</accession>